<dbReference type="PANTHER" id="PTHR35826:SF1">
    <property type="entry name" value="PROTEIN ATP6V1FNB-LIKE"/>
    <property type="match status" value="1"/>
</dbReference>
<dbReference type="PANTHER" id="PTHR35826">
    <property type="entry name" value="PROTEIN ATP6V1FNB-LIKE"/>
    <property type="match status" value="1"/>
</dbReference>
<dbReference type="Pfam" id="PF22589">
    <property type="entry name" value="SPMIP1"/>
    <property type="match status" value="1"/>
</dbReference>
<reference evidence="2" key="1">
    <citation type="submission" date="2015-11" db="EMBL/GenBank/DDBJ databases">
        <title>De novo transcriptome assembly of four potential Pierce s Disease insect vectors from Arizona vineyards.</title>
        <authorList>
            <person name="Tassone E.E."/>
        </authorList>
    </citation>
    <scope>NUCLEOTIDE SEQUENCE</scope>
</reference>
<dbReference type="EMBL" id="GECZ01004199">
    <property type="protein sequence ID" value="JAS65570.1"/>
    <property type="molecule type" value="Transcribed_RNA"/>
</dbReference>
<sequence length="197" mass="23576">MASKSAIAIAELRAQAVAKEMERKQNLMRLKWFEENYEKVFKNPALPKEKIPKKAAVLYEELRTMRKERFKAEREAKTKPCPTIDEKDIDIETIMQPMYPVPQEVKETLYKGISHYQEGRYKYLKLRNKSDPHEKYRHKETYGFEYGWRIRETAQPPKKDFCRRTTWYRRMNGAMNVDNPLRRPPNPSGQIISFPFL</sequence>
<feature type="domain" description="Sperm microtubule inner protein 1 C-terminal" evidence="1">
    <location>
        <begin position="67"/>
        <end position="174"/>
    </location>
</feature>
<name>A0A1B6GT02_9HEMI</name>
<evidence type="ECO:0000259" key="1">
    <source>
        <dbReference type="Pfam" id="PF22589"/>
    </source>
</evidence>
<protein>
    <recommendedName>
        <fullName evidence="1">Sperm microtubule inner protein 1 C-terminal domain-containing protein</fullName>
    </recommendedName>
</protein>
<organism evidence="2">
    <name type="scientific">Cuerna arida</name>
    <dbReference type="NCBI Taxonomy" id="1464854"/>
    <lineage>
        <taxon>Eukaryota</taxon>
        <taxon>Metazoa</taxon>
        <taxon>Ecdysozoa</taxon>
        <taxon>Arthropoda</taxon>
        <taxon>Hexapoda</taxon>
        <taxon>Insecta</taxon>
        <taxon>Pterygota</taxon>
        <taxon>Neoptera</taxon>
        <taxon>Paraneoptera</taxon>
        <taxon>Hemiptera</taxon>
        <taxon>Auchenorrhyncha</taxon>
        <taxon>Membracoidea</taxon>
        <taxon>Cicadellidae</taxon>
        <taxon>Cicadellinae</taxon>
        <taxon>Proconiini</taxon>
        <taxon>Cuerna</taxon>
    </lineage>
</organism>
<proteinExistence type="predicted"/>
<accession>A0A1B6GT02</accession>
<dbReference type="AlphaFoldDB" id="A0A1B6GT02"/>
<dbReference type="InterPro" id="IPR054323">
    <property type="entry name" value="SPMIP1_C"/>
</dbReference>
<evidence type="ECO:0000313" key="2">
    <source>
        <dbReference type="EMBL" id="JAS65570.1"/>
    </source>
</evidence>
<gene>
    <name evidence="2" type="ORF">g.10723</name>
</gene>